<dbReference type="Proteomes" id="UP001215598">
    <property type="component" value="Unassembled WGS sequence"/>
</dbReference>
<dbReference type="EMBL" id="JARKIB010000145">
    <property type="protein sequence ID" value="KAJ7732414.1"/>
    <property type="molecule type" value="Genomic_DNA"/>
</dbReference>
<keyword evidence="3" id="KW-1185">Reference proteome</keyword>
<comment type="caution">
    <text evidence="2">The sequence shown here is derived from an EMBL/GenBank/DDBJ whole genome shotgun (WGS) entry which is preliminary data.</text>
</comment>
<dbReference type="AlphaFoldDB" id="A0AAD7I234"/>
<name>A0AAD7I234_9AGAR</name>
<evidence type="ECO:0000313" key="2">
    <source>
        <dbReference type="EMBL" id="KAJ7732414.1"/>
    </source>
</evidence>
<evidence type="ECO:0000313" key="3">
    <source>
        <dbReference type="Proteomes" id="UP001215598"/>
    </source>
</evidence>
<organism evidence="2 3">
    <name type="scientific">Mycena metata</name>
    <dbReference type="NCBI Taxonomy" id="1033252"/>
    <lineage>
        <taxon>Eukaryota</taxon>
        <taxon>Fungi</taxon>
        <taxon>Dikarya</taxon>
        <taxon>Basidiomycota</taxon>
        <taxon>Agaricomycotina</taxon>
        <taxon>Agaricomycetes</taxon>
        <taxon>Agaricomycetidae</taxon>
        <taxon>Agaricales</taxon>
        <taxon>Marasmiineae</taxon>
        <taxon>Mycenaceae</taxon>
        <taxon>Mycena</taxon>
    </lineage>
</organism>
<feature type="region of interest" description="Disordered" evidence="1">
    <location>
        <begin position="71"/>
        <end position="103"/>
    </location>
</feature>
<proteinExistence type="predicted"/>
<protein>
    <submittedName>
        <fullName evidence="2">Uncharacterized protein</fullName>
    </submittedName>
</protein>
<sequence>MPGGNEVPVHVVGLPGVAGDGDISCDLIALRADSNRADYQRDGGGPGLFEGHMSQGAREITANTFLDCQRRNSESELGSETRAGESIQGNIQDLKRPGPVASG</sequence>
<reference evidence="2" key="1">
    <citation type="submission" date="2023-03" db="EMBL/GenBank/DDBJ databases">
        <title>Massive genome expansion in bonnet fungi (Mycena s.s.) driven by repeated elements and novel gene families across ecological guilds.</title>
        <authorList>
            <consortium name="Lawrence Berkeley National Laboratory"/>
            <person name="Harder C.B."/>
            <person name="Miyauchi S."/>
            <person name="Viragh M."/>
            <person name="Kuo A."/>
            <person name="Thoen E."/>
            <person name="Andreopoulos B."/>
            <person name="Lu D."/>
            <person name="Skrede I."/>
            <person name="Drula E."/>
            <person name="Henrissat B."/>
            <person name="Morin E."/>
            <person name="Kohler A."/>
            <person name="Barry K."/>
            <person name="LaButti K."/>
            <person name="Morin E."/>
            <person name="Salamov A."/>
            <person name="Lipzen A."/>
            <person name="Mereny Z."/>
            <person name="Hegedus B."/>
            <person name="Baldrian P."/>
            <person name="Stursova M."/>
            <person name="Weitz H."/>
            <person name="Taylor A."/>
            <person name="Grigoriev I.V."/>
            <person name="Nagy L.G."/>
            <person name="Martin F."/>
            <person name="Kauserud H."/>
        </authorList>
    </citation>
    <scope>NUCLEOTIDE SEQUENCE</scope>
    <source>
        <strain evidence="2">CBHHK182m</strain>
    </source>
</reference>
<accession>A0AAD7I234</accession>
<evidence type="ECO:0000256" key="1">
    <source>
        <dbReference type="SAM" id="MobiDB-lite"/>
    </source>
</evidence>
<gene>
    <name evidence="2" type="ORF">B0H16DRAFT_1468567</name>
</gene>